<evidence type="ECO:0000259" key="16">
    <source>
        <dbReference type="PROSITE" id="PS51915"/>
    </source>
</evidence>
<feature type="binding site" evidence="12">
    <location>
        <position position="140"/>
    </location>
    <ligand>
        <name>Zn(2+)</name>
        <dbReference type="ChEBI" id="CHEBI:29105"/>
    </ligand>
</feature>
<protein>
    <submittedName>
        <fullName evidence="17">Uncharacterized protein</fullName>
    </submittedName>
</protein>
<evidence type="ECO:0000256" key="12">
    <source>
        <dbReference type="PROSITE-ProRule" id="PRU01263"/>
    </source>
</evidence>
<dbReference type="GO" id="GO:0001228">
    <property type="term" value="F:DNA-binding transcription activator activity, RNA polymerase II-specific"/>
    <property type="evidence" value="ECO:0007669"/>
    <property type="project" value="TreeGrafter"/>
</dbReference>
<keyword evidence="7 11" id="KW-0238">DNA-binding</keyword>
<dbReference type="PROSITE" id="PS50950">
    <property type="entry name" value="ZF_THAP"/>
    <property type="match status" value="1"/>
</dbReference>
<dbReference type="InterPro" id="IPR006612">
    <property type="entry name" value="THAP_Znf"/>
</dbReference>
<dbReference type="InterPro" id="IPR013087">
    <property type="entry name" value="Znf_C2H2_type"/>
</dbReference>
<dbReference type="SMART" id="SM00868">
    <property type="entry name" value="zf-AD"/>
    <property type="match status" value="1"/>
</dbReference>
<dbReference type="PROSITE" id="PS51915">
    <property type="entry name" value="ZAD"/>
    <property type="match status" value="1"/>
</dbReference>
<dbReference type="InterPro" id="IPR036236">
    <property type="entry name" value="Znf_C2H2_sf"/>
</dbReference>
<dbReference type="InterPro" id="IPR038441">
    <property type="entry name" value="THAP_Znf_sf"/>
</dbReference>
<keyword evidence="18" id="KW-1185">Reference proteome</keyword>
<feature type="domain" description="C2H2-type" evidence="14">
    <location>
        <begin position="427"/>
        <end position="454"/>
    </location>
</feature>
<dbReference type="PANTHER" id="PTHR24393:SF34">
    <property type="entry name" value="PR_SET DOMAIN 13"/>
    <property type="match status" value="1"/>
</dbReference>
<feature type="binding site" evidence="12">
    <location>
        <position position="88"/>
    </location>
    <ligand>
        <name>Zn(2+)</name>
        <dbReference type="ChEBI" id="CHEBI:29105"/>
    </ligand>
</feature>
<gene>
    <name evidence="17" type="ORF">FF38_12938</name>
</gene>
<evidence type="ECO:0000256" key="11">
    <source>
        <dbReference type="PROSITE-ProRule" id="PRU00309"/>
    </source>
</evidence>
<keyword evidence="6" id="KW-0805">Transcription regulation</keyword>
<feature type="domain" description="C2H2-type" evidence="14">
    <location>
        <begin position="455"/>
        <end position="482"/>
    </location>
</feature>
<feature type="region of interest" description="Disordered" evidence="13">
    <location>
        <begin position="235"/>
        <end position="274"/>
    </location>
</feature>
<keyword evidence="8" id="KW-0804">Transcription</keyword>
<dbReference type="PROSITE" id="PS50157">
    <property type="entry name" value="ZINC_FINGER_C2H2_2"/>
    <property type="match status" value="7"/>
</dbReference>
<dbReference type="GO" id="GO:0008270">
    <property type="term" value="F:zinc ion binding"/>
    <property type="evidence" value="ECO:0007669"/>
    <property type="project" value="UniProtKB-UniRule"/>
</dbReference>
<name>A0A0L0BZT2_LUCCU</name>
<feature type="domain" description="C2H2-type" evidence="14">
    <location>
        <begin position="511"/>
        <end position="537"/>
    </location>
</feature>
<evidence type="ECO:0000256" key="3">
    <source>
        <dbReference type="ARBA" id="ARBA00022737"/>
    </source>
</evidence>
<feature type="domain" description="C2H2-type" evidence="14">
    <location>
        <begin position="399"/>
        <end position="426"/>
    </location>
</feature>
<keyword evidence="2 12" id="KW-0479">Metal-binding</keyword>
<keyword evidence="3" id="KW-0677">Repeat</keyword>
<evidence type="ECO:0000256" key="9">
    <source>
        <dbReference type="ARBA" id="ARBA00023242"/>
    </source>
</evidence>
<dbReference type="SUPFAM" id="SSF57667">
    <property type="entry name" value="beta-beta-alpha zinc fingers"/>
    <property type="match status" value="5"/>
</dbReference>
<dbReference type="Pfam" id="PF05485">
    <property type="entry name" value="THAP"/>
    <property type="match status" value="1"/>
</dbReference>
<evidence type="ECO:0000313" key="18">
    <source>
        <dbReference type="Proteomes" id="UP000037069"/>
    </source>
</evidence>
<dbReference type="Pfam" id="PF13894">
    <property type="entry name" value="zf-C2H2_4"/>
    <property type="match status" value="1"/>
</dbReference>
<evidence type="ECO:0000256" key="2">
    <source>
        <dbReference type="ARBA" id="ARBA00022723"/>
    </source>
</evidence>
<evidence type="ECO:0000256" key="13">
    <source>
        <dbReference type="SAM" id="MobiDB-lite"/>
    </source>
</evidence>
<feature type="compositionally biased region" description="Acidic residues" evidence="13">
    <location>
        <begin position="253"/>
        <end position="264"/>
    </location>
</feature>
<dbReference type="Proteomes" id="UP000037069">
    <property type="component" value="Unassembled WGS sequence"/>
</dbReference>
<dbReference type="OMA" id="HNEESHE"/>
<dbReference type="InterPro" id="IPR012934">
    <property type="entry name" value="Znf_AD"/>
</dbReference>
<reference evidence="17 18" key="1">
    <citation type="journal article" date="2015" name="Nat. Commun.">
        <title>Lucilia cuprina genome unlocks parasitic fly biology to underpin future interventions.</title>
        <authorList>
            <person name="Anstead C.A."/>
            <person name="Korhonen P.K."/>
            <person name="Young N.D."/>
            <person name="Hall R.S."/>
            <person name="Jex A.R."/>
            <person name="Murali S.C."/>
            <person name="Hughes D.S."/>
            <person name="Lee S.F."/>
            <person name="Perry T."/>
            <person name="Stroehlein A.J."/>
            <person name="Ansell B.R."/>
            <person name="Breugelmans B."/>
            <person name="Hofmann A."/>
            <person name="Qu J."/>
            <person name="Dugan S."/>
            <person name="Lee S.L."/>
            <person name="Chao H."/>
            <person name="Dinh H."/>
            <person name="Han Y."/>
            <person name="Doddapaneni H.V."/>
            <person name="Worley K.C."/>
            <person name="Muzny D.M."/>
            <person name="Ioannidis P."/>
            <person name="Waterhouse R.M."/>
            <person name="Zdobnov E.M."/>
            <person name="James P.J."/>
            <person name="Bagnall N.H."/>
            <person name="Kotze A.C."/>
            <person name="Gibbs R.A."/>
            <person name="Richards S."/>
            <person name="Batterham P."/>
            <person name="Gasser R.B."/>
        </authorList>
    </citation>
    <scope>NUCLEOTIDE SEQUENCE [LARGE SCALE GENOMIC DNA]</scope>
    <source>
        <strain evidence="17 18">LS</strain>
        <tissue evidence="17">Full body</tissue>
    </source>
</reference>
<feature type="domain" description="ZAD" evidence="16">
    <location>
        <begin position="86"/>
        <end position="167"/>
    </location>
</feature>
<dbReference type="GO" id="GO:0005634">
    <property type="term" value="C:nucleus"/>
    <property type="evidence" value="ECO:0007669"/>
    <property type="project" value="UniProtKB-SubCell"/>
</dbReference>
<dbReference type="PANTHER" id="PTHR24393">
    <property type="entry name" value="ZINC FINGER PROTEIN"/>
    <property type="match status" value="1"/>
</dbReference>
<feature type="domain" description="C2H2-type" evidence="14">
    <location>
        <begin position="483"/>
        <end position="510"/>
    </location>
</feature>
<dbReference type="PROSITE" id="PS00028">
    <property type="entry name" value="ZINC_FINGER_C2H2_1"/>
    <property type="match status" value="7"/>
</dbReference>
<comment type="caution">
    <text evidence="17">The sequence shown here is derived from an EMBL/GenBank/DDBJ whole genome shotgun (WGS) entry which is preliminary data.</text>
</comment>
<evidence type="ECO:0000313" key="17">
    <source>
        <dbReference type="EMBL" id="KNC25577.1"/>
    </source>
</evidence>
<organism evidence="17 18">
    <name type="scientific">Lucilia cuprina</name>
    <name type="common">Green bottle fly</name>
    <name type="synonym">Australian sheep blowfly</name>
    <dbReference type="NCBI Taxonomy" id="7375"/>
    <lineage>
        <taxon>Eukaryota</taxon>
        <taxon>Metazoa</taxon>
        <taxon>Ecdysozoa</taxon>
        <taxon>Arthropoda</taxon>
        <taxon>Hexapoda</taxon>
        <taxon>Insecta</taxon>
        <taxon>Pterygota</taxon>
        <taxon>Neoptera</taxon>
        <taxon>Endopterygota</taxon>
        <taxon>Diptera</taxon>
        <taxon>Brachycera</taxon>
        <taxon>Muscomorpha</taxon>
        <taxon>Oestroidea</taxon>
        <taxon>Calliphoridae</taxon>
        <taxon>Luciliinae</taxon>
        <taxon>Lucilia</taxon>
    </lineage>
</organism>
<dbReference type="OrthoDB" id="6077919at2759"/>
<evidence type="ECO:0000256" key="4">
    <source>
        <dbReference type="ARBA" id="ARBA00022771"/>
    </source>
</evidence>
<dbReference type="Pfam" id="PF07776">
    <property type="entry name" value="zf-AD"/>
    <property type="match status" value="1"/>
</dbReference>
<dbReference type="FunFam" id="3.30.160.60:FF:000213">
    <property type="entry name" value="Zinc finger protein 624"/>
    <property type="match status" value="1"/>
</dbReference>
<dbReference type="FunFam" id="3.30.160.60:FF:000337">
    <property type="entry name" value="Zinc finger and BTB domain containing 41"/>
    <property type="match status" value="1"/>
</dbReference>
<evidence type="ECO:0000256" key="1">
    <source>
        <dbReference type="ARBA" id="ARBA00004123"/>
    </source>
</evidence>
<evidence type="ECO:0000256" key="5">
    <source>
        <dbReference type="ARBA" id="ARBA00022833"/>
    </source>
</evidence>
<dbReference type="AlphaFoldDB" id="A0A0L0BZT2"/>
<evidence type="ECO:0000256" key="8">
    <source>
        <dbReference type="ARBA" id="ARBA00023163"/>
    </source>
</evidence>
<proteinExistence type="predicted"/>
<feature type="domain" description="C2H2-type" evidence="14">
    <location>
        <begin position="353"/>
        <end position="381"/>
    </location>
</feature>
<feature type="binding site" evidence="12">
    <location>
        <position position="91"/>
    </location>
    <ligand>
        <name>Zn(2+)</name>
        <dbReference type="ChEBI" id="CHEBI:29105"/>
    </ligand>
</feature>
<evidence type="ECO:0000259" key="15">
    <source>
        <dbReference type="PROSITE" id="PS50950"/>
    </source>
</evidence>
<keyword evidence="4 10" id="KW-0863">Zinc-finger</keyword>
<feature type="domain" description="THAP-type" evidence="15">
    <location>
        <begin position="1"/>
        <end position="73"/>
    </location>
</feature>
<dbReference type="Gene3D" id="3.30.160.60">
    <property type="entry name" value="Classic Zinc Finger"/>
    <property type="match status" value="7"/>
</dbReference>
<comment type="subcellular location">
    <subcellularLocation>
        <location evidence="1">Nucleus</location>
    </subcellularLocation>
</comment>
<evidence type="ECO:0000256" key="6">
    <source>
        <dbReference type="ARBA" id="ARBA00023015"/>
    </source>
</evidence>
<evidence type="ECO:0000259" key="14">
    <source>
        <dbReference type="PROSITE" id="PS50157"/>
    </source>
</evidence>
<dbReference type="GO" id="GO:0000978">
    <property type="term" value="F:RNA polymerase II cis-regulatory region sequence-specific DNA binding"/>
    <property type="evidence" value="ECO:0007669"/>
    <property type="project" value="TreeGrafter"/>
</dbReference>
<dbReference type="SUPFAM" id="SSF57716">
    <property type="entry name" value="Glucocorticoid receptor-like (DNA-binding domain)"/>
    <property type="match status" value="2"/>
</dbReference>
<accession>A0A0L0BZT2</accession>
<keyword evidence="9" id="KW-0539">Nucleus</keyword>
<feature type="compositionally biased region" description="Basic residues" evidence="13">
    <location>
        <begin position="368"/>
        <end position="379"/>
    </location>
</feature>
<keyword evidence="5 12" id="KW-0862">Zinc</keyword>
<feature type="domain" description="C2H2-type" evidence="14">
    <location>
        <begin position="281"/>
        <end position="309"/>
    </location>
</feature>
<dbReference type="SMART" id="SM00980">
    <property type="entry name" value="THAP"/>
    <property type="match status" value="1"/>
</dbReference>
<dbReference type="FunFam" id="3.30.160.60:FF:000671">
    <property type="entry name" value="Zinc finger protein 26"/>
    <property type="match status" value="1"/>
</dbReference>
<evidence type="ECO:0000256" key="10">
    <source>
        <dbReference type="PROSITE-ProRule" id="PRU00042"/>
    </source>
</evidence>
<feature type="region of interest" description="Disordered" evidence="13">
    <location>
        <begin position="368"/>
        <end position="394"/>
    </location>
</feature>
<dbReference type="Pfam" id="PF00096">
    <property type="entry name" value="zf-C2H2"/>
    <property type="match status" value="4"/>
</dbReference>
<dbReference type="Gene3D" id="6.20.210.20">
    <property type="entry name" value="THAP domain"/>
    <property type="match status" value="1"/>
</dbReference>
<feature type="binding site" evidence="12">
    <location>
        <position position="143"/>
    </location>
    <ligand>
        <name>Zn(2+)</name>
        <dbReference type="ChEBI" id="CHEBI:29105"/>
    </ligand>
</feature>
<sequence>MRNCCLCHKKVDTENGLLFNIPKDERRRKKWSEICRIQFSTNSRICADHFSPSDIIKVLNKCSLTSNAVPFVQHGNLEDENNKTNENCRCCSNPSKHFIQLDDFIKTNEGKDKSYRDVLYEIIQLSLTTYQEINMPQQICEKCAAELETCYKFIQQACKVSRQYLEIVEQQTTQEDIKNIEHLQESLIEISETTIAEEIHEELKVEPLNIECNMDIKEENEESENILPMFVDHNEESHEERDLLPNSNSDEHSSEDDDDESDEPESLKDNNEDLNDETLARSCDICHKIYRNEKFLKIHKRYTHMPEEDKLPCPLCTYKASRSSALKVHMGLVHGQDKVEEYFKPVLDSGKKYPCSLCPRSYGRKDSLRKHVRRKHNSKPAKEEKTPHKKPKPKDKERFLCTYCGQSYSSKCGLESHILTHTGERPFSCEICSKTFKRLKDLQLHRVIHSDEKPHQCSECGKAFKRVDKLKIHMRVHSELRPYKCQECEKTFKYPSVLRTHMHIHTGQTPFSCKTCGEAFSLRTSLNNHCLKNGHVK</sequence>
<evidence type="ECO:0000256" key="7">
    <source>
        <dbReference type="ARBA" id="ARBA00023125"/>
    </source>
</evidence>
<dbReference type="SMART" id="SM00692">
    <property type="entry name" value="DM3"/>
    <property type="match status" value="1"/>
</dbReference>
<dbReference type="SMART" id="SM00355">
    <property type="entry name" value="ZnF_C2H2"/>
    <property type="match status" value="8"/>
</dbReference>
<dbReference type="EMBL" id="JRES01001097">
    <property type="protein sequence ID" value="KNC25577.1"/>
    <property type="molecule type" value="Genomic_DNA"/>
</dbReference>